<keyword evidence="1 2" id="KW-0378">Hydrolase</keyword>
<dbReference type="RefSeq" id="WP_141147787.1">
    <property type="nucleotide sequence ID" value="NZ_VHLG01000002.1"/>
</dbReference>
<proteinExistence type="predicted"/>
<name>A0A506UFF3_9HYPH</name>
<dbReference type="AlphaFoldDB" id="A0A506UFF3"/>
<reference evidence="2 3" key="1">
    <citation type="submission" date="2019-06" db="EMBL/GenBank/DDBJ databases">
        <authorList>
            <person name="Li M."/>
        </authorList>
    </citation>
    <scope>NUCLEOTIDE SEQUENCE [LARGE SCALE GENOMIC DNA]</scope>
    <source>
        <strain evidence="2 3">BGMRC2036</strain>
    </source>
</reference>
<dbReference type="PANTHER" id="PTHR33886">
    <property type="entry name" value="UNSATURATED RHAMNOGALACTURONAN HYDROLASE (EUROFUNG)"/>
    <property type="match status" value="1"/>
</dbReference>
<gene>
    <name evidence="2" type="ORF">FJU08_04510</name>
</gene>
<keyword evidence="3" id="KW-1185">Reference proteome</keyword>
<dbReference type="GO" id="GO:0005975">
    <property type="term" value="P:carbohydrate metabolic process"/>
    <property type="evidence" value="ECO:0007669"/>
    <property type="project" value="InterPro"/>
</dbReference>
<dbReference type="Gene3D" id="1.50.10.10">
    <property type="match status" value="1"/>
</dbReference>
<dbReference type="PANTHER" id="PTHR33886:SF8">
    <property type="entry name" value="UNSATURATED RHAMNOGALACTURONAN HYDROLASE (EUROFUNG)"/>
    <property type="match status" value="1"/>
</dbReference>
<dbReference type="SUPFAM" id="SSF48208">
    <property type="entry name" value="Six-hairpin glycosidases"/>
    <property type="match status" value="1"/>
</dbReference>
<accession>A0A506UFF3</accession>
<dbReference type="OrthoDB" id="9812931at2"/>
<protein>
    <submittedName>
        <fullName evidence="2">Glycoside hydrolase family 105 protein</fullName>
    </submittedName>
</protein>
<dbReference type="InterPro" id="IPR012341">
    <property type="entry name" value="6hp_glycosidase-like_sf"/>
</dbReference>
<sequence length="377" mass="41889">MLHIITTNNNSGGKPVLSAKHLKQNIDLVVEGLKSLRDEGKFNEPNLDGSAGDYVSFNSWEWPQGVGLYGLAQMWRRTGDSSIRTLLEDWYAAQIEKGLPPQNVNTTAPMLALSLLWQETRDPRWETPLKDWADQLLAEMPRTRSGGFQHNVSDKINDDELWDDTLFMVALFLASYGQAAGRKDLVSEAAFQFLIHTFYLAEHETGLWFHGWTFAGHHNFARARWARGNSWISAGVLDLLELAELDPATQRYLSEVVKAQLETLIGYQTESGAWHTLVDDASSYEEISATAAIGYALLKGARLGIGPASWRDAGLKALNVTLKNIGEDGIVANVSYGTRMGHDLQFYKDIPIQPTGYGQSMALLLLVEALNIAHEEA</sequence>
<comment type="caution">
    <text evidence="2">The sequence shown here is derived from an EMBL/GenBank/DDBJ whole genome shotgun (WGS) entry which is preliminary data.</text>
</comment>
<dbReference type="Pfam" id="PF07470">
    <property type="entry name" value="Glyco_hydro_88"/>
    <property type="match status" value="1"/>
</dbReference>
<organism evidence="2 3">
    <name type="scientific">Martelella alba</name>
    <dbReference type="NCBI Taxonomy" id="2590451"/>
    <lineage>
        <taxon>Bacteria</taxon>
        <taxon>Pseudomonadati</taxon>
        <taxon>Pseudomonadota</taxon>
        <taxon>Alphaproteobacteria</taxon>
        <taxon>Hyphomicrobiales</taxon>
        <taxon>Aurantimonadaceae</taxon>
        <taxon>Martelella</taxon>
    </lineage>
</organism>
<dbReference type="InterPro" id="IPR010905">
    <property type="entry name" value="Glyco_hydro_88"/>
</dbReference>
<evidence type="ECO:0000313" key="2">
    <source>
        <dbReference type="EMBL" id="TPW32276.1"/>
    </source>
</evidence>
<dbReference type="InterPro" id="IPR052043">
    <property type="entry name" value="PolySaccharide_Degr_Enz"/>
</dbReference>
<dbReference type="Proteomes" id="UP000318801">
    <property type="component" value="Unassembled WGS sequence"/>
</dbReference>
<dbReference type="EMBL" id="VHLG01000002">
    <property type="protein sequence ID" value="TPW32276.1"/>
    <property type="molecule type" value="Genomic_DNA"/>
</dbReference>
<evidence type="ECO:0000256" key="1">
    <source>
        <dbReference type="ARBA" id="ARBA00022801"/>
    </source>
</evidence>
<dbReference type="InterPro" id="IPR008928">
    <property type="entry name" value="6-hairpin_glycosidase_sf"/>
</dbReference>
<evidence type="ECO:0000313" key="3">
    <source>
        <dbReference type="Proteomes" id="UP000318801"/>
    </source>
</evidence>
<dbReference type="GO" id="GO:0016787">
    <property type="term" value="F:hydrolase activity"/>
    <property type="evidence" value="ECO:0007669"/>
    <property type="project" value="UniProtKB-KW"/>
</dbReference>